<proteinExistence type="predicted"/>
<accession>A0A0G0RN95</accession>
<gene>
    <name evidence="1" type="ORF">UT84_C0001G0056</name>
</gene>
<reference evidence="1 2" key="1">
    <citation type="journal article" date="2015" name="Nature">
        <title>rRNA introns, odd ribosomes, and small enigmatic genomes across a large radiation of phyla.</title>
        <authorList>
            <person name="Brown C.T."/>
            <person name="Hug L.A."/>
            <person name="Thomas B.C."/>
            <person name="Sharon I."/>
            <person name="Castelle C.J."/>
            <person name="Singh A."/>
            <person name="Wilkins M.J."/>
            <person name="Williams K.H."/>
            <person name="Banfield J.F."/>
        </authorList>
    </citation>
    <scope>NUCLEOTIDE SEQUENCE [LARGE SCALE GENOMIC DNA]</scope>
</reference>
<comment type="caution">
    <text evidence="1">The sequence shown here is derived from an EMBL/GenBank/DDBJ whole genome shotgun (WGS) entry which is preliminary data.</text>
</comment>
<protein>
    <submittedName>
        <fullName evidence="1">Uncharacterized protein</fullName>
    </submittedName>
</protein>
<dbReference type="AlphaFoldDB" id="A0A0G0RN95"/>
<dbReference type="Proteomes" id="UP000034531">
    <property type="component" value="Unassembled WGS sequence"/>
</dbReference>
<name>A0A0G0RN95_9BACT</name>
<sequence>MLWSIYEAAFFPLQAGAALLFLLQVFSVLCEHDLKSEFRRTSRLAFMVRGVYHSTLFILIDFTCYRINRSARAGIVSANFFDS</sequence>
<evidence type="ECO:0000313" key="2">
    <source>
        <dbReference type="Proteomes" id="UP000034531"/>
    </source>
</evidence>
<evidence type="ECO:0000313" key="1">
    <source>
        <dbReference type="EMBL" id="KKR51371.1"/>
    </source>
</evidence>
<organism evidence="1 2">
    <name type="scientific">Candidatus Curtissbacteria bacterium GW2011_GWA1_40_16</name>
    <dbReference type="NCBI Taxonomy" id="1618405"/>
    <lineage>
        <taxon>Bacteria</taxon>
        <taxon>Candidatus Curtissiibacteriota</taxon>
    </lineage>
</organism>
<dbReference type="EMBL" id="LBYI01000001">
    <property type="protein sequence ID" value="KKR51371.1"/>
    <property type="molecule type" value="Genomic_DNA"/>
</dbReference>